<dbReference type="Gene3D" id="3.50.4.10">
    <property type="entry name" value="Hepatocyte Growth Factor"/>
    <property type="match status" value="1"/>
</dbReference>
<gene>
    <name evidence="2" type="ORF">DBW98_04315</name>
</gene>
<name>A0A368BJX6_9GAMM</name>
<proteinExistence type="predicted"/>
<evidence type="ECO:0000313" key="2">
    <source>
        <dbReference type="EMBL" id="RCL37204.1"/>
    </source>
</evidence>
<dbReference type="EMBL" id="QOPC01000029">
    <property type="protein sequence ID" value="RCL37204.1"/>
    <property type="molecule type" value="Genomic_DNA"/>
</dbReference>
<feature type="chain" id="PRO_5016935948" evidence="1">
    <location>
        <begin position="19"/>
        <end position="90"/>
    </location>
</feature>
<evidence type="ECO:0000256" key="1">
    <source>
        <dbReference type="SAM" id="SignalP"/>
    </source>
</evidence>
<accession>A0A368BJX6</accession>
<comment type="caution">
    <text evidence="2">The sequence shown here is derived from an EMBL/GenBank/DDBJ whole genome shotgun (WGS) entry which is preliminary data.</text>
</comment>
<dbReference type="Proteomes" id="UP000253032">
    <property type="component" value="Unassembled WGS sequence"/>
</dbReference>
<reference evidence="2 3" key="1">
    <citation type="journal article" date="2018" name="Microbiome">
        <title>Fine metagenomic profile of the Mediterranean stratified and mixed water columns revealed by assembly and recruitment.</title>
        <authorList>
            <person name="Haro-Moreno J.M."/>
            <person name="Lopez-Perez M."/>
            <person name="De La Torre J.R."/>
            <person name="Picazo A."/>
            <person name="Camacho A."/>
            <person name="Rodriguez-Valera F."/>
        </authorList>
    </citation>
    <scope>NUCLEOTIDE SEQUENCE [LARGE SCALE GENOMIC DNA]</scope>
    <source>
        <strain evidence="2">MED-G84</strain>
    </source>
</reference>
<keyword evidence="1" id="KW-0732">Signal</keyword>
<dbReference type="AlphaFoldDB" id="A0A368BJX6"/>
<feature type="signal peptide" evidence="1">
    <location>
        <begin position="1"/>
        <end position="18"/>
    </location>
</feature>
<evidence type="ECO:0000313" key="3">
    <source>
        <dbReference type="Proteomes" id="UP000253032"/>
    </source>
</evidence>
<sequence>MNKLLALPMLLLPAFTGAQQIAIQNDYAIKGKIFAVKTAKKYSSVEGCTKIALSKSKVAGFSFDSTSAKCTLYRKVKGVKEKKGTISGTK</sequence>
<organism evidence="2 3">
    <name type="scientific">SAR86 cluster bacterium</name>
    <dbReference type="NCBI Taxonomy" id="2030880"/>
    <lineage>
        <taxon>Bacteria</taxon>
        <taxon>Pseudomonadati</taxon>
        <taxon>Pseudomonadota</taxon>
        <taxon>Gammaproteobacteria</taxon>
        <taxon>SAR86 cluster</taxon>
    </lineage>
</organism>
<protein>
    <submittedName>
        <fullName evidence="2">Uncharacterized protein</fullName>
    </submittedName>
</protein>